<feature type="transmembrane region" description="Helical" evidence="2">
    <location>
        <begin position="83"/>
        <end position="106"/>
    </location>
</feature>
<proteinExistence type="predicted"/>
<gene>
    <name evidence="4" type="ORF">GCM10009066_21750</name>
</gene>
<dbReference type="AlphaFoldDB" id="A0AAV3S9Z9"/>
<dbReference type="Proteomes" id="UP001500837">
    <property type="component" value="Unassembled WGS sequence"/>
</dbReference>
<keyword evidence="2" id="KW-0472">Membrane</keyword>
<organism evidence="4 5">
    <name type="scientific">Halarchaeum salinum</name>
    <dbReference type="NCBI Taxonomy" id="489912"/>
    <lineage>
        <taxon>Archaea</taxon>
        <taxon>Methanobacteriati</taxon>
        <taxon>Methanobacteriota</taxon>
        <taxon>Stenosarchaea group</taxon>
        <taxon>Halobacteria</taxon>
        <taxon>Halobacteriales</taxon>
        <taxon>Halobacteriaceae</taxon>
    </lineage>
</organism>
<dbReference type="InterPro" id="IPR057169">
    <property type="entry name" value="DUF7847"/>
</dbReference>
<protein>
    <recommendedName>
        <fullName evidence="3">DUF7847 domain-containing protein</fullName>
    </recommendedName>
</protein>
<sequence>MSSTASLPDDDAGALDILRAALGVLRDSPGIVAIYVVLALVTALSSTLGNFGSIIVLGLAIVLAARTLGLDGSDASNSLGVRLLLVLVAGIVAGIGVVIGYLFLVLPGIYLTLRLRLVAATVMLEDSGPIAALSRSFDLTEGHTWTVFGVWLVVSLVGLAVGGAVVLSMVPATSLTDPTALQPALRVASAASTLLTGPVVAASDAVMFGLFRTDDAAGADGTAGDTDDVAPNARVADER</sequence>
<feature type="transmembrane region" description="Helical" evidence="2">
    <location>
        <begin position="145"/>
        <end position="167"/>
    </location>
</feature>
<keyword evidence="5" id="KW-1185">Reference proteome</keyword>
<feature type="domain" description="DUF7847" evidence="3">
    <location>
        <begin position="55"/>
        <end position="202"/>
    </location>
</feature>
<keyword evidence="2" id="KW-0812">Transmembrane</keyword>
<evidence type="ECO:0000256" key="1">
    <source>
        <dbReference type="SAM" id="MobiDB-lite"/>
    </source>
</evidence>
<dbReference type="EMBL" id="BAAABL010000067">
    <property type="protein sequence ID" value="GAA0307747.1"/>
    <property type="molecule type" value="Genomic_DNA"/>
</dbReference>
<feature type="region of interest" description="Disordered" evidence="1">
    <location>
        <begin position="220"/>
        <end position="239"/>
    </location>
</feature>
<dbReference type="RefSeq" id="WP_211312051.1">
    <property type="nucleotide sequence ID" value="NZ_BAAABL010000067.1"/>
</dbReference>
<evidence type="ECO:0000256" key="2">
    <source>
        <dbReference type="SAM" id="Phobius"/>
    </source>
</evidence>
<name>A0AAV3S9Z9_9EURY</name>
<comment type="caution">
    <text evidence="4">The sequence shown here is derived from an EMBL/GenBank/DDBJ whole genome shotgun (WGS) entry which is preliminary data.</text>
</comment>
<evidence type="ECO:0000313" key="5">
    <source>
        <dbReference type="Proteomes" id="UP001500837"/>
    </source>
</evidence>
<dbReference type="Pfam" id="PF25231">
    <property type="entry name" value="DUF7847"/>
    <property type="match status" value="1"/>
</dbReference>
<evidence type="ECO:0000313" key="4">
    <source>
        <dbReference type="EMBL" id="GAA0307747.1"/>
    </source>
</evidence>
<evidence type="ECO:0000259" key="3">
    <source>
        <dbReference type="Pfam" id="PF25231"/>
    </source>
</evidence>
<keyword evidence="2" id="KW-1133">Transmembrane helix</keyword>
<feature type="transmembrane region" description="Helical" evidence="2">
    <location>
        <begin position="32"/>
        <end position="63"/>
    </location>
</feature>
<accession>A0AAV3S9Z9</accession>
<reference evidence="4 5" key="1">
    <citation type="journal article" date="2019" name="Int. J. Syst. Evol. Microbiol.">
        <title>The Global Catalogue of Microorganisms (GCM) 10K type strain sequencing project: providing services to taxonomists for standard genome sequencing and annotation.</title>
        <authorList>
            <consortium name="The Broad Institute Genomics Platform"/>
            <consortium name="The Broad Institute Genome Sequencing Center for Infectious Disease"/>
            <person name="Wu L."/>
            <person name="Ma J."/>
        </authorList>
    </citation>
    <scope>NUCLEOTIDE SEQUENCE [LARGE SCALE GENOMIC DNA]</scope>
    <source>
        <strain evidence="4 5">JCM 16330</strain>
    </source>
</reference>